<dbReference type="GO" id="GO:0045944">
    <property type="term" value="P:positive regulation of transcription by RNA polymerase II"/>
    <property type="evidence" value="ECO:0007669"/>
    <property type="project" value="TreeGrafter"/>
</dbReference>
<organism evidence="7 8">
    <name type="scientific">Aspergillus arachidicola</name>
    <dbReference type="NCBI Taxonomy" id="656916"/>
    <lineage>
        <taxon>Eukaryota</taxon>
        <taxon>Fungi</taxon>
        <taxon>Dikarya</taxon>
        <taxon>Ascomycota</taxon>
        <taxon>Pezizomycotina</taxon>
        <taxon>Eurotiomycetes</taxon>
        <taxon>Eurotiomycetidae</taxon>
        <taxon>Eurotiales</taxon>
        <taxon>Aspergillaceae</taxon>
        <taxon>Aspergillus</taxon>
        <taxon>Aspergillus subgen. Circumdati</taxon>
    </lineage>
</organism>
<evidence type="ECO:0000256" key="1">
    <source>
        <dbReference type="ARBA" id="ARBA00004123"/>
    </source>
</evidence>
<keyword evidence="3" id="KW-0238">DNA-binding</keyword>
<keyword evidence="2" id="KW-0805">Transcription regulation</keyword>
<dbReference type="SMART" id="SM00906">
    <property type="entry name" value="Fungal_trans"/>
    <property type="match status" value="1"/>
</dbReference>
<evidence type="ECO:0000256" key="5">
    <source>
        <dbReference type="ARBA" id="ARBA00023242"/>
    </source>
</evidence>
<dbReference type="STRING" id="656916.A0A2G7FQK8"/>
<accession>A0A2G7FQK8</accession>
<dbReference type="InterPro" id="IPR051711">
    <property type="entry name" value="Stress_Response_Reg"/>
</dbReference>
<evidence type="ECO:0000256" key="4">
    <source>
        <dbReference type="ARBA" id="ARBA00023163"/>
    </source>
</evidence>
<feature type="non-terminal residue" evidence="7">
    <location>
        <position position="544"/>
    </location>
</feature>
<comment type="subcellular location">
    <subcellularLocation>
        <location evidence="1">Nucleus</location>
    </subcellularLocation>
</comment>
<evidence type="ECO:0000256" key="2">
    <source>
        <dbReference type="ARBA" id="ARBA00023015"/>
    </source>
</evidence>
<dbReference type="PANTHER" id="PTHR47540">
    <property type="entry name" value="THIAMINE REPRESSIBLE GENES REGULATORY PROTEIN THI5"/>
    <property type="match status" value="1"/>
</dbReference>
<keyword evidence="8" id="KW-1185">Reference proteome</keyword>
<dbReference type="PANTHER" id="PTHR47540:SF6">
    <property type="entry name" value="ZN(II)2CYS6 TRANSCRIPTION FACTOR (EUROFUNG)"/>
    <property type="match status" value="1"/>
</dbReference>
<comment type="caution">
    <text evidence="7">The sequence shown here is derived from an EMBL/GenBank/DDBJ whole genome shotgun (WGS) entry which is preliminary data.</text>
</comment>
<sequence length="544" mass="60582">MTDWVPGPKGKCIFMGTSSCWAFGRRVLGMTHKKLTGGPLLPDHLLFDGHVHDLKWDGTRINATKDLFNTSNLPTQDHARYLIDSVKFHCGPLLYLFEESNFMKQWATFHRDPAQQARAAPLWFCHYLLVLAMGKSLVVQSARLQRPAGTDHFVQAMQCMPDLTVFDADPIEKIQVWCCAALYLQCLNSRTAAYRMIGQALRGALEYGMYTEMHSSYLDPTYVQRCKLMWWTVYVLERRMSSLLGVPMGIAEESISSPFPLTDRNAQGVRALEMQVMLCQVLAQIDQTVYGVEGKLDSRYLGATQSVLRSIAKVAEHLHRSFDLYEHGATGGISRVSAHLHLLEHQCIVLTTRPLLYIFLQSKLGQSDPSLMDWLQSETVQGLLHICVESAQQLVRILSNLLDQGLLDSFLPFDMDAVFTTTISLLMAAAVDPALLPDHSPWSQRAYAILEDMIGRGNASARLVLSELRQLDGELAQVFSSEHMAISFTTSHSTESGAGNGTIGMVPSLAGDGYSEMNFAESFGPYYELSPGQLTDLANSLDLN</sequence>
<name>A0A2G7FQK8_9EURO</name>
<proteinExistence type="predicted"/>
<dbReference type="InterPro" id="IPR007219">
    <property type="entry name" value="XnlR_reg_dom"/>
</dbReference>
<protein>
    <recommendedName>
        <fullName evidence="6">Xylanolytic transcriptional activator regulatory domain-containing protein</fullName>
    </recommendedName>
</protein>
<evidence type="ECO:0000256" key="3">
    <source>
        <dbReference type="ARBA" id="ARBA00023125"/>
    </source>
</evidence>
<evidence type="ECO:0000313" key="8">
    <source>
        <dbReference type="Proteomes" id="UP000231358"/>
    </source>
</evidence>
<dbReference type="AlphaFoldDB" id="A0A2G7FQK8"/>
<dbReference type="EMBL" id="NEXV01000490">
    <property type="protein sequence ID" value="PIG82846.1"/>
    <property type="molecule type" value="Genomic_DNA"/>
</dbReference>
<dbReference type="CDD" id="cd12148">
    <property type="entry name" value="fungal_TF_MHR"/>
    <property type="match status" value="1"/>
</dbReference>
<dbReference type="GO" id="GO:0006351">
    <property type="term" value="P:DNA-templated transcription"/>
    <property type="evidence" value="ECO:0007669"/>
    <property type="project" value="InterPro"/>
</dbReference>
<dbReference type="Pfam" id="PF04082">
    <property type="entry name" value="Fungal_trans"/>
    <property type="match status" value="1"/>
</dbReference>
<dbReference type="GO" id="GO:0008270">
    <property type="term" value="F:zinc ion binding"/>
    <property type="evidence" value="ECO:0007669"/>
    <property type="project" value="InterPro"/>
</dbReference>
<evidence type="ECO:0000313" key="7">
    <source>
        <dbReference type="EMBL" id="PIG82846.1"/>
    </source>
</evidence>
<feature type="domain" description="Xylanolytic transcriptional activator regulatory" evidence="6">
    <location>
        <begin position="193"/>
        <end position="266"/>
    </location>
</feature>
<keyword evidence="4" id="KW-0804">Transcription</keyword>
<dbReference type="GO" id="GO:0005634">
    <property type="term" value="C:nucleus"/>
    <property type="evidence" value="ECO:0007669"/>
    <property type="project" value="UniProtKB-SubCell"/>
</dbReference>
<dbReference type="GO" id="GO:0043565">
    <property type="term" value="F:sequence-specific DNA binding"/>
    <property type="evidence" value="ECO:0007669"/>
    <property type="project" value="TreeGrafter"/>
</dbReference>
<reference evidence="7 8" key="1">
    <citation type="submission" date="2017-05" db="EMBL/GenBank/DDBJ databases">
        <title>Genome sequence for an aflatoxigenic pathogen of Argentinian peanut, Aspergillus arachidicola.</title>
        <authorList>
            <person name="Moore G."/>
            <person name="Beltz S.B."/>
            <person name="Mack B.M."/>
        </authorList>
    </citation>
    <scope>NUCLEOTIDE SEQUENCE [LARGE SCALE GENOMIC DNA]</scope>
    <source>
        <strain evidence="7 8">CBS 117610</strain>
    </source>
</reference>
<evidence type="ECO:0000259" key="6">
    <source>
        <dbReference type="SMART" id="SM00906"/>
    </source>
</evidence>
<keyword evidence="5" id="KW-0539">Nucleus</keyword>
<dbReference type="Proteomes" id="UP000231358">
    <property type="component" value="Unassembled WGS sequence"/>
</dbReference>
<gene>
    <name evidence="7" type="ORF">AARAC_003116</name>
</gene>